<feature type="region of interest" description="Disordered" evidence="1">
    <location>
        <begin position="106"/>
        <end position="152"/>
    </location>
</feature>
<dbReference type="Gene3D" id="2.60.40.420">
    <property type="entry name" value="Cupredoxins - blue copper proteins"/>
    <property type="match status" value="4"/>
</dbReference>
<dbReference type="AlphaFoldDB" id="A0A8W8IN02"/>
<accession>A0A8W8IN02</accession>
<feature type="compositionally biased region" description="Polar residues" evidence="1">
    <location>
        <begin position="250"/>
        <end position="262"/>
    </location>
</feature>
<dbReference type="PANTHER" id="PTHR46729">
    <property type="entry name" value="LEUKOCYTE RECEPTOR CLUSTER MEMBER 9"/>
    <property type="match status" value="1"/>
</dbReference>
<keyword evidence="5" id="KW-1185">Reference proteome</keyword>
<sequence length="1218" mass="137114">MAGNTKVQEIEVSAIKAEFDGTCRIIKDLGEFTHVLTLQPSGKDIIYKFQMTGKYPNAKPNVIIRCPALTEGQIEEMVKCMDTEADGTPMIQTMLTRAEQYLSANNINSSSKPKSGSGGNHENNGRKNKEKRKKRKEKQEEEEVKDEKKASMKTADDVIKRIQWDAELPQDEFLVGYIDRFLGIQEKYFTSFSWEDIASVDYSVLAVPKHRIEYFKYKDIKVWDKPRRIDNVFGSTGSKTTIYDVIANYEKNNPGSTKQDNGNYEDSDDDSDDGISVTIDGGASNSHMYNNDDDDDDDQATGFDKELCDDGYDKYWRNKERPNYFLAVRITDPDVAQTTEGIQDTILEHEPRFESCCMPLHCLHMTLCTIGLDTPEQVEHCVSVLNRLKPELASMAPKNIPIILKGIGHFFNRALYAKIEGAKELYEFVDHIKLCFKNEGIEIRDNHEFVPHMTIIKVTRPVGNSTGQKYIPPWLYSHKTDVDFGQQVLDNIYLYEKVKSTIFLHFGTFYEEESWYSSANLSASLRQTTFSTINGYTGGNLPDIEVCLDRNVRLHMTSLGGQNDIHTVVLYGHQFEVKSQRFDSLSLYPGAAVQANFKTLEEGTWQLTTQHTSDNLHGRVIVSPCNSTRPAQQLSGNIRYYYIAAEREQGGSTPGPIVFQEYTGPTFKTKKPSNLQINGRLGPLIYAETKDMVKVVFYNRADRNLTLYPHGLRVGKMFEGVLYDDVTGKGAVPPNRIKTYFWSVPEDVSVSLFDDDCLVRHYTSGIGHGDDSFLFGPLKICYDGFSQIVSTEKELFVIHTKTSTDIESINGVPSESLIPGPVCLKERLTFNLMTYGTREPQSFVVGGSVIRQKGHVLNVLAAEENSMSSYKVTFVKTGNWSVRSFRNENVSFIFSVDDCGETIDFVYSSKEYSSFIAIGAGKWSYSKVTDWASKLPRFQMGPAFQKAMFEEYYSNFFLFAKTPPNVADKVLHGPQLYAKVGDKIKLDVNNKEKRQHSLHVDGLSDQTNIAPGGSLQITWEINEAIGPGSADPSCIMKPYYSRTSQRDIPSGLFGPLIICSSTVPNDVVGSNLQQKVFIVGSVDETQSWYLEDNLKTYTGIVDTDDPRFAEANAIRAVNGYSDGSMKNMTVPMGEDVYFHFLNVGNDLLTIHMYGLNTSVSPQNRVGLSTVTLYPWDSKSIVTRFDTPGSFQYEELTSQGHTTQIHGFYTVLSNTKTTE</sequence>
<feature type="compositionally biased region" description="Acidic residues" evidence="1">
    <location>
        <begin position="263"/>
        <end position="273"/>
    </location>
</feature>
<dbReference type="Proteomes" id="UP000005408">
    <property type="component" value="Unassembled WGS sequence"/>
</dbReference>
<evidence type="ECO:0000259" key="2">
    <source>
        <dbReference type="Pfam" id="PF04457"/>
    </source>
</evidence>
<evidence type="ECO:0000259" key="3">
    <source>
        <dbReference type="Pfam" id="PF10469"/>
    </source>
</evidence>
<dbReference type="Gene3D" id="3.90.1140.10">
    <property type="entry name" value="Cyclic phosphodiesterase"/>
    <property type="match status" value="1"/>
</dbReference>
<feature type="compositionally biased region" description="Low complexity" evidence="1">
    <location>
        <begin position="106"/>
        <end position="115"/>
    </location>
</feature>
<feature type="domain" description="A-kinase anchor protein 7-like phosphoesterase" evidence="3">
    <location>
        <begin position="322"/>
        <end position="496"/>
    </location>
</feature>
<name>A0A8W8IN02_MAGGI</name>
<feature type="compositionally biased region" description="Basic residues" evidence="1">
    <location>
        <begin position="126"/>
        <end position="136"/>
    </location>
</feature>
<dbReference type="InterPro" id="IPR042653">
    <property type="entry name" value="Leng9"/>
</dbReference>
<dbReference type="SUPFAM" id="SSF54495">
    <property type="entry name" value="UBC-like"/>
    <property type="match status" value="1"/>
</dbReference>
<organism evidence="4 5">
    <name type="scientific">Magallana gigas</name>
    <name type="common">Pacific oyster</name>
    <name type="synonym">Crassostrea gigas</name>
    <dbReference type="NCBI Taxonomy" id="29159"/>
    <lineage>
        <taxon>Eukaryota</taxon>
        <taxon>Metazoa</taxon>
        <taxon>Spiralia</taxon>
        <taxon>Lophotrochozoa</taxon>
        <taxon>Mollusca</taxon>
        <taxon>Bivalvia</taxon>
        <taxon>Autobranchia</taxon>
        <taxon>Pteriomorphia</taxon>
        <taxon>Ostreida</taxon>
        <taxon>Ostreoidea</taxon>
        <taxon>Ostreidae</taxon>
        <taxon>Magallana</taxon>
    </lineage>
</organism>
<dbReference type="SUPFAM" id="SSF55144">
    <property type="entry name" value="LigT-like"/>
    <property type="match status" value="1"/>
</dbReference>
<dbReference type="InterPro" id="IPR016135">
    <property type="entry name" value="UBQ-conjugating_enzyme/RWD"/>
</dbReference>
<dbReference type="InterPro" id="IPR040459">
    <property type="entry name" value="MJ1316"/>
</dbReference>
<dbReference type="InterPro" id="IPR019510">
    <property type="entry name" value="AKAP7-like_phosphoesterase"/>
</dbReference>
<dbReference type="SUPFAM" id="SSF49503">
    <property type="entry name" value="Cupredoxins"/>
    <property type="match status" value="4"/>
</dbReference>
<evidence type="ECO:0000256" key="1">
    <source>
        <dbReference type="SAM" id="MobiDB-lite"/>
    </source>
</evidence>
<evidence type="ECO:0000313" key="4">
    <source>
        <dbReference type="EnsemblMetazoa" id="G15084.10:cds"/>
    </source>
</evidence>
<dbReference type="EnsemblMetazoa" id="G15084.10">
    <property type="protein sequence ID" value="G15084.10:cds"/>
    <property type="gene ID" value="G15084"/>
</dbReference>
<reference evidence="4" key="1">
    <citation type="submission" date="2022-08" db="UniProtKB">
        <authorList>
            <consortium name="EnsemblMetazoa"/>
        </authorList>
    </citation>
    <scope>IDENTIFICATION</scope>
    <source>
        <strain evidence="4">05x7-T-G4-1.051#20</strain>
    </source>
</reference>
<evidence type="ECO:0000313" key="5">
    <source>
        <dbReference type="Proteomes" id="UP000005408"/>
    </source>
</evidence>
<feature type="domain" description="MJ1316 RNA cyclic group end recognition" evidence="2">
    <location>
        <begin position="152"/>
        <end position="225"/>
    </location>
</feature>
<dbReference type="Gene3D" id="3.10.110.10">
    <property type="entry name" value="Ubiquitin Conjugating Enzyme"/>
    <property type="match status" value="1"/>
</dbReference>
<protein>
    <submittedName>
        <fullName evidence="4">Uncharacterized protein</fullName>
    </submittedName>
</protein>
<proteinExistence type="predicted"/>
<feature type="region of interest" description="Disordered" evidence="1">
    <location>
        <begin position="250"/>
        <end position="303"/>
    </location>
</feature>
<dbReference type="PANTHER" id="PTHR46729:SF1">
    <property type="entry name" value="LEUKOCYTE RECEPTOR CLUSTER MEMBER 9"/>
    <property type="match status" value="1"/>
</dbReference>
<dbReference type="Pfam" id="PF04457">
    <property type="entry name" value="MJ1316"/>
    <property type="match status" value="1"/>
</dbReference>
<dbReference type="Pfam" id="PF10469">
    <property type="entry name" value="AKAP7_NLS"/>
    <property type="match status" value="1"/>
</dbReference>
<dbReference type="InterPro" id="IPR008972">
    <property type="entry name" value="Cupredoxin"/>
</dbReference>
<dbReference type="InterPro" id="IPR009097">
    <property type="entry name" value="Cyclic_Pdiesterase"/>
</dbReference>